<evidence type="ECO:0000256" key="1">
    <source>
        <dbReference type="SAM" id="MobiDB-lite"/>
    </source>
</evidence>
<feature type="compositionally biased region" description="Low complexity" evidence="1">
    <location>
        <begin position="25"/>
        <end position="36"/>
    </location>
</feature>
<dbReference type="AlphaFoldDB" id="A0A829Y892"/>
<accession>A0A829Y892</accession>
<organism evidence="2 3">
    <name type="scientific">Steroidobacter agaridevorans</name>
    <dbReference type="NCBI Taxonomy" id="2695856"/>
    <lineage>
        <taxon>Bacteria</taxon>
        <taxon>Pseudomonadati</taxon>
        <taxon>Pseudomonadota</taxon>
        <taxon>Gammaproteobacteria</taxon>
        <taxon>Steroidobacterales</taxon>
        <taxon>Steroidobacteraceae</taxon>
        <taxon>Steroidobacter</taxon>
    </lineage>
</organism>
<evidence type="ECO:0000313" key="3">
    <source>
        <dbReference type="Proteomes" id="UP000445000"/>
    </source>
</evidence>
<proteinExistence type="predicted"/>
<sequence>MADRRQKGTERQDRGGQDAPDKDVSNSTASAPNNSPDPTEVLASLIEAERTELMYVHSILRMLYDVLLYSDDDDGTMHADVARTCSMLIRESMERLEVLVRRYKAGEFHTSAGAQRPAEGA</sequence>
<dbReference type="Proteomes" id="UP000445000">
    <property type="component" value="Unassembled WGS sequence"/>
</dbReference>
<feature type="compositionally biased region" description="Basic and acidic residues" evidence="1">
    <location>
        <begin position="1"/>
        <end position="24"/>
    </location>
</feature>
<name>A0A829Y892_9GAMM</name>
<protein>
    <submittedName>
        <fullName evidence="2">Uncharacterized protein</fullName>
    </submittedName>
</protein>
<reference evidence="3" key="1">
    <citation type="submission" date="2020-01" db="EMBL/GenBank/DDBJ databases">
        <title>'Steroidobacter agaridevorans' sp. nov., agar-degrading bacteria isolated from rhizosphere soils.</title>
        <authorList>
            <person name="Ikenaga M."/>
            <person name="Kataoka M."/>
            <person name="Murouchi A."/>
            <person name="Katsuragi S."/>
            <person name="Sakai M."/>
        </authorList>
    </citation>
    <scope>NUCLEOTIDE SEQUENCE [LARGE SCALE GENOMIC DNA]</scope>
    <source>
        <strain evidence="3">YU21-B</strain>
    </source>
</reference>
<keyword evidence="3" id="KW-1185">Reference proteome</keyword>
<dbReference type="EMBL" id="BLJN01000001">
    <property type="protein sequence ID" value="GFE79253.1"/>
    <property type="molecule type" value="Genomic_DNA"/>
</dbReference>
<gene>
    <name evidence="2" type="ORF">GCM10011487_12530</name>
</gene>
<comment type="caution">
    <text evidence="2">The sequence shown here is derived from an EMBL/GenBank/DDBJ whole genome shotgun (WGS) entry which is preliminary data.</text>
</comment>
<dbReference type="RefSeq" id="WP_157994537.1">
    <property type="nucleotide sequence ID" value="NZ_BLJN01000001.1"/>
</dbReference>
<feature type="region of interest" description="Disordered" evidence="1">
    <location>
        <begin position="1"/>
        <end position="40"/>
    </location>
</feature>
<evidence type="ECO:0000313" key="2">
    <source>
        <dbReference type="EMBL" id="GFE79253.1"/>
    </source>
</evidence>